<proteinExistence type="predicted"/>
<protein>
    <submittedName>
        <fullName evidence="1">Uncharacterized protein</fullName>
    </submittedName>
</protein>
<gene>
    <name evidence="1" type="ORF">LCGC14_0769990</name>
</gene>
<evidence type="ECO:0000313" key="1">
    <source>
        <dbReference type="EMBL" id="KKN36799.1"/>
    </source>
</evidence>
<comment type="caution">
    <text evidence="1">The sequence shown here is derived from an EMBL/GenBank/DDBJ whole genome shotgun (WGS) entry which is preliminary data.</text>
</comment>
<name>A0A0F9Q2U8_9ZZZZ</name>
<reference evidence="1" key="1">
    <citation type="journal article" date="2015" name="Nature">
        <title>Complex archaea that bridge the gap between prokaryotes and eukaryotes.</title>
        <authorList>
            <person name="Spang A."/>
            <person name="Saw J.H."/>
            <person name="Jorgensen S.L."/>
            <person name="Zaremba-Niedzwiedzka K."/>
            <person name="Martijn J."/>
            <person name="Lind A.E."/>
            <person name="van Eijk R."/>
            <person name="Schleper C."/>
            <person name="Guy L."/>
            <person name="Ettema T.J."/>
        </authorList>
    </citation>
    <scope>NUCLEOTIDE SEQUENCE</scope>
</reference>
<dbReference type="AlphaFoldDB" id="A0A0F9Q2U8"/>
<accession>A0A0F9Q2U8</accession>
<dbReference type="EMBL" id="LAZR01001942">
    <property type="protein sequence ID" value="KKN36799.1"/>
    <property type="molecule type" value="Genomic_DNA"/>
</dbReference>
<sequence>MSSRPSEKKASLGGLDKKVNLSILSIYSSYTRLSLRSEGI</sequence>
<organism evidence="1">
    <name type="scientific">marine sediment metagenome</name>
    <dbReference type="NCBI Taxonomy" id="412755"/>
    <lineage>
        <taxon>unclassified sequences</taxon>
        <taxon>metagenomes</taxon>
        <taxon>ecological metagenomes</taxon>
    </lineage>
</organism>